<reference evidence="7 8" key="1">
    <citation type="submission" date="2018-11" db="EMBL/GenBank/DDBJ databases">
        <title>Chitinophaga lutea sp.nov., isolate from arsenic contaminated soil.</title>
        <authorList>
            <person name="Zong Y."/>
        </authorList>
    </citation>
    <scope>NUCLEOTIDE SEQUENCE [LARGE SCALE GENOMIC DNA]</scope>
    <source>
        <strain evidence="7 8">ZY74</strain>
    </source>
</reference>
<name>A0A3N4PXI4_9BACT</name>
<feature type="transmembrane region" description="Helical" evidence="5">
    <location>
        <begin position="397"/>
        <end position="420"/>
    </location>
</feature>
<dbReference type="SUPFAM" id="SSF103473">
    <property type="entry name" value="MFS general substrate transporter"/>
    <property type="match status" value="1"/>
</dbReference>
<comment type="subcellular location">
    <subcellularLocation>
        <location evidence="1">Membrane</location>
        <topology evidence="1">Multi-pass membrane protein</topology>
    </subcellularLocation>
</comment>
<evidence type="ECO:0000313" key="7">
    <source>
        <dbReference type="EMBL" id="RPE12638.1"/>
    </source>
</evidence>
<evidence type="ECO:0000256" key="1">
    <source>
        <dbReference type="ARBA" id="ARBA00004141"/>
    </source>
</evidence>
<accession>A0A3N4PXI4</accession>
<dbReference type="Gene3D" id="1.20.1250.20">
    <property type="entry name" value="MFS general substrate transporter like domains"/>
    <property type="match status" value="2"/>
</dbReference>
<evidence type="ECO:0000313" key="8">
    <source>
        <dbReference type="Proteomes" id="UP000278351"/>
    </source>
</evidence>
<protein>
    <submittedName>
        <fullName evidence="7">MFS transporter</fullName>
    </submittedName>
</protein>
<proteinExistence type="predicted"/>
<dbReference type="InterPro" id="IPR020846">
    <property type="entry name" value="MFS_dom"/>
</dbReference>
<keyword evidence="3 5" id="KW-1133">Transmembrane helix</keyword>
<dbReference type="GO" id="GO:0016020">
    <property type="term" value="C:membrane"/>
    <property type="evidence" value="ECO:0007669"/>
    <property type="project" value="UniProtKB-SubCell"/>
</dbReference>
<dbReference type="PIRSF" id="PIRSF002808">
    <property type="entry name" value="Hexose_phosphate_transp"/>
    <property type="match status" value="1"/>
</dbReference>
<keyword evidence="4 5" id="KW-0472">Membrane</keyword>
<dbReference type="OrthoDB" id="9781156at2"/>
<dbReference type="EMBL" id="RPDH01000001">
    <property type="protein sequence ID" value="RPE12638.1"/>
    <property type="molecule type" value="Genomic_DNA"/>
</dbReference>
<gene>
    <name evidence="7" type="ORF">EGT74_03565</name>
</gene>
<organism evidence="7 8">
    <name type="scientific">Chitinophaga lutea</name>
    <dbReference type="NCBI Taxonomy" id="2488634"/>
    <lineage>
        <taxon>Bacteria</taxon>
        <taxon>Pseudomonadati</taxon>
        <taxon>Bacteroidota</taxon>
        <taxon>Chitinophagia</taxon>
        <taxon>Chitinophagales</taxon>
        <taxon>Chitinophagaceae</taxon>
        <taxon>Chitinophaga</taxon>
    </lineage>
</organism>
<dbReference type="PROSITE" id="PS50850">
    <property type="entry name" value="MFS"/>
    <property type="match status" value="1"/>
</dbReference>
<feature type="transmembrane region" description="Helical" evidence="5">
    <location>
        <begin position="231"/>
        <end position="251"/>
    </location>
</feature>
<feature type="transmembrane region" description="Helical" evidence="5">
    <location>
        <begin position="328"/>
        <end position="347"/>
    </location>
</feature>
<feature type="transmembrane region" description="Helical" evidence="5">
    <location>
        <begin position="52"/>
        <end position="71"/>
    </location>
</feature>
<dbReference type="InterPro" id="IPR011701">
    <property type="entry name" value="MFS"/>
</dbReference>
<evidence type="ECO:0000256" key="5">
    <source>
        <dbReference type="SAM" id="Phobius"/>
    </source>
</evidence>
<dbReference type="AlphaFoldDB" id="A0A3N4PXI4"/>
<feature type="transmembrane region" description="Helical" evidence="5">
    <location>
        <begin position="304"/>
        <end position="322"/>
    </location>
</feature>
<dbReference type="PANTHER" id="PTHR11662:SF285">
    <property type="entry name" value="HEXURONATE TRANSPORTER"/>
    <property type="match status" value="1"/>
</dbReference>
<feature type="transmembrane region" description="Helical" evidence="5">
    <location>
        <begin position="359"/>
        <end position="385"/>
    </location>
</feature>
<evidence type="ECO:0000259" key="6">
    <source>
        <dbReference type="PROSITE" id="PS50850"/>
    </source>
</evidence>
<dbReference type="InterPro" id="IPR000849">
    <property type="entry name" value="Sugar_P_transporter"/>
</dbReference>
<dbReference type="InterPro" id="IPR036259">
    <property type="entry name" value="MFS_trans_sf"/>
</dbReference>
<evidence type="ECO:0000256" key="2">
    <source>
        <dbReference type="ARBA" id="ARBA00022692"/>
    </source>
</evidence>
<dbReference type="Pfam" id="PF07690">
    <property type="entry name" value="MFS_1"/>
    <property type="match status" value="1"/>
</dbReference>
<keyword evidence="8" id="KW-1185">Reference proteome</keyword>
<keyword evidence="2 5" id="KW-0812">Transmembrane</keyword>
<feature type="domain" description="Major facilitator superfamily (MFS) profile" evidence="6">
    <location>
        <begin position="13"/>
        <end position="424"/>
    </location>
</feature>
<feature type="transmembrane region" description="Helical" evidence="5">
    <location>
        <begin position="168"/>
        <end position="189"/>
    </location>
</feature>
<dbReference type="CDD" id="cd17319">
    <property type="entry name" value="MFS_ExuT_GudP_like"/>
    <property type="match status" value="1"/>
</dbReference>
<dbReference type="InterPro" id="IPR050382">
    <property type="entry name" value="MFS_Na/Anion_cotransporter"/>
</dbReference>
<dbReference type="Proteomes" id="UP000278351">
    <property type="component" value="Unassembled WGS sequence"/>
</dbReference>
<sequence>MNSTVVGRYRWRIVALLFFATTINYIDRQVIGLLKPILEKEFSWTETQYGEIVMIFSACYALGLLVFGRFVDKVGTKLGYTVSIVVWSIAAMAHALAKSTFGFGAARALLGLGEAGNFPVAVKSVAEWFPKKERAFATGLFNSGANIGAVAAPAVVPWLASAYGWQEAFIWTGVIGFVWLIFWLVMYELPARHKKVGKAELAHIQSDGEEDPGADQKKVSWIKLFGIRQTWAFVFGKLLTDPIWWFFLFWLPSYFSTTFNLNMKSLGLPLIIVYTATTIGSIGGGYLPGWLISKGWPVFKARKTSMFIFAILVIPIMTARYAENMWVAVALISLAAAAHQAWSANIFTTASDMFPKYTLSSVVGIGGMAGSIGGMLFPLVVGALLDHYKALGNINAGYNILFLICGSMYLLAWVTMHFFAPRMEKVEVKA</sequence>
<comment type="caution">
    <text evidence="7">The sequence shown here is derived from an EMBL/GenBank/DDBJ whole genome shotgun (WGS) entry which is preliminary data.</text>
</comment>
<dbReference type="RefSeq" id="WP_123845149.1">
    <property type="nucleotide sequence ID" value="NZ_RPDH01000001.1"/>
</dbReference>
<feature type="transmembrane region" description="Helical" evidence="5">
    <location>
        <begin position="78"/>
        <end position="97"/>
    </location>
</feature>
<dbReference type="GO" id="GO:0015134">
    <property type="term" value="F:hexuronate transmembrane transporter activity"/>
    <property type="evidence" value="ECO:0007669"/>
    <property type="project" value="TreeGrafter"/>
</dbReference>
<dbReference type="PANTHER" id="PTHR11662">
    <property type="entry name" value="SOLUTE CARRIER FAMILY 17"/>
    <property type="match status" value="1"/>
</dbReference>
<feature type="transmembrane region" description="Helical" evidence="5">
    <location>
        <begin position="271"/>
        <end position="292"/>
    </location>
</feature>
<evidence type="ECO:0000256" key="4">
    <source>
        <dbReference type="ARBA" id="ARBA00023136"/>
    </source>
</evidence>
<evidence type="ECO:0000256" key="3">
    <source>
        <dbReference type="ARBA" id="ARBA00022989"/>
    </source>
</evidence>